<name>A0A2V3XY93_9FIRM</name>
<dbReference type="Gene3D" id="3.40.190.10">
    <property type="entry name" value="Periplasmic binding protein-like II"/>
    <property type="match status" value="2"/>
</dbReference>
<evidence type="ECO:0000256" key="5">
    <source>
        <dbReference type="ARBA" id="ARBA00023288"/>
    </source>
</evidence>
<keyword evidence="3" id="KW-0472">Membrane</keyword>
<protein>
    <submittedName>
        <fullName evidence="8">ABC-type glycerol-3-phosphate transport system substrate-binding protein</fullName>
    </submittedName>
</protein>
<dbReference type="InterPro" id="IPR006059">
    <property type="entry name" value="SBP"/>
</dbReference>
<keyword evidence="4" id="KW-0564">Palmitate</keyword>
<keyword evidence="5" id="KW-0449">Lipoprotein</keyword>
<keyword evidence="2 7" id="KW-0732">Signal</keyword>
<dbReference type="Pfam" id="PF01547">
    <property type="entry name" value="SBP_bac_1"/>
    <property type="match status" value="1"/>
</dbReference>
<dbReference type="PROSITE" id="PS51257">
    <property type="entry name" value="PROKAR_LIPOPROTEIN"/>
    <property type="match status" value="1"/>
</dbReference>
<keyword evidence="1" id="KW-1003">Cell membrane</keyword>
<evidence type="ECO:0000313" key="8">
    <source>
        <dbReference type="EMBL" id="PXX44541.1"/>
    </source>
</evidence>
<evidence type="ECO:0000256" key="7">
    <source>
        <dbReference type="SAM" id="SignalP"/>
    </source>
</evidence>
<dbReference type="RefSeq" id="WP_110326340.1">
    <property type="nucleotide sequence ID" value="NZ_QJKD01000026.1"/>
</dbReference>
<keyword evidence="9" id="KW-1185">Reference proteome</keyword>
<evidence type="ECO:0000256" key="1">
    <source>
        <dbReference type="ARBA" id="ARBA00022475"/>
    </source>
</evidence>
<accession>A0A2V3XY93</accession>
<reference evidence="8 9" key="1">
    <citation type="submission" date="2018-05" db="EMBL/GenBank/DDBJ databases">
        <title>Genomic Encyclopedia of Type Strains, Phase IV (KMG-IV): sequencing the most valuable type-strain genomes for metagenomic binning, comparative biology and taxonomic classification.</title>
        <authorList>
            <person name="Goeker M."/>
        </authorList>
    </citation>
    <scope>NUCLEOTIDE SEQUENCE [LARGE SCALE GENOMIC DNA]</scope>
    <source>
        <strain evidence="8 9">DSM 24995</strain>
    </source>
</reference>
<feature type="region of interest" description="Disordered" evidence="6">
    <location>
        <begin position="30"/>
        <end position="62"/>
    </location>
</feature>
<dbReference type="InterPro" id="IPR050490">
    <property type="entry name" value="Bact_solute-bd_prot1"/>
</dbReference>
<dbReference type="PANTHER" id="PTHR43649:SF33">
    <property type="entry name" value="POLYGALACTURONAN_RHAMNOGALACTURONAN-BINDING PROTEIN YTCQ"/>
    <property type="match status" value="1"/>
</dbReference>
<feature type="signal peptide" evidence="7">
    <location>
        <begin position="1"/>
        <end position="32"/>
    </location>
</feature>
<dbReference type="Proteomes" id="UP000248057">
    <property type="component" value="Unassembled WGS sequence"/>
</dbReference>
<gene>
    <name evidence="8" type="ORF">DFR60_12628</name>
</gene>
<dbReference type="PANTHER" id="PTHR43649">
    <property type="entry name" value="ARABINOSE-BINDING PROTEIN-RELATED"/>
    <property type="match status" value="1"/>
</dbReference>
<dbReference type="EMBL" id="QJKD01000026">
    <property type="protein sequence ID" value="PXX44541.1"/>
    <property type="molecule type" value="Genomic_DNA"/>
</dbReference>
<proteinExistence type="predicted"/>
<evidence type="ECO:0000256" key="4">
    <source>
        <dbReference type="ARBA" id="ARBA00023139"/>
    </source>
</evidence>
<organism evidence="8 9">
    <name type="scientific">Hungatella effluvii</name>
    <dbReference type="NCBI Taxonomy" id="1096246"/>
    <lineage>
        <taxon>Bacteria</taxon>
        <taxon>Bacillati</taxon>
        <taxon>Bacillota</taxon>
        <taxon>Clostridia</taxon>
        <taxon>Lachnospirales</taxon>
        <taxon>Lachnospiraceae</taxon>
        <taxon>Hungatella</taxon>
    </lineage>
</organism>
<dbReference type="SUPFAM" id="SSF53850">
    <property type="entry name" value="Periplasmic binding protein-like II"/>
    <property type="match status" value="1"/>
</dbReference>
<evidence type="ECO:0000256" key="3">
    <source>
        <dbReference type="ARBA" id="ARBA00023136"/>
    </source>
</evidence>
<sequence length="520" mass="58513">MKKNNMLKKGLCMAASVTMAVSLLSACSPGNADSPATSAEEKTTSAADNGNGETTAGESGEPVELTLFLDNMNITDGSYVKTEIERITNTKLNIIQATPDEMDNKLNIMLASGNIPDIFQCETTTMEGKLLSSDILLPINEYWDNYPNIKNGRDEEIWELMKYKDGNIYSIGVDGQNPLEIMAYRGDWLEKFNMDVPETLDEYYEFAKKAAKEDPDGNGIDDTFAFGAYQPLLFKWLDHIFGAYGVLPNYWMEVDGKIVDGAVLPGAKDALVYLNKMYSEGLIDPEFVTDDAYRWQSKVKSGVFGAGPTKLQIFDKNNWRNYYQPFIQSNPEGKMVYGPVLKGGCDAPVGERMDSRRGWVRTFVYKDSPNVEAALRLIDYLMSEEGNLFIMYGKEGEHYKWEGDKVVRLIDNAKAQELDLEKFYIAQKTLFLHSSDELFDAMEFLKGEGVATPNPVDGIFIDELSDIYPDLQDLTVTRFVEMIIGEVPVETGFDKFVQEWYAKGGTELEEAINKACKEWK</sequence>
<dbReference type="GeneID" id="86064817"/>
<evidence type="ECO:0000256" key="6">
    <source>
        <dbReference type="SAM" id="MobiDB-lite"/>
    </source>
</evidence>
<comment type="caution">
    <text evidence="8">The sequence shown here is derived from an EMBL/GenBank/DDBJ whole genome shotgun (WGS) entry which is preliminary data.</text>
</comment>
<evidence type="ECO:0000256" key="2">
    <source>
        <dbReference type="ARBA" id="ARBA00022729"/>
    </source>
</evidence>
<feature type="chain" id="PRO_5015868645" evidence="7">
    <location>
        <begin position="33"/>
        <end position="520"/>
    </location>
</feature>
<dbReference type="AlphaFoldDB" id="A0A2V3XY93"/>
<evidence type="ECO:0000313" key="9">
    <source>
        <dbReference type="Proteomes" id="UP000248057"/>
    </source>
</evidence>